<dbReference type="GO" id="GO:0000165">
    <property type="term" value="P:MAPK cascade"/>
    <property type="evidence" value="ECO:0007669"/>
    <property type="project" value="InterPro"/>
</dbReference>
<dbReference type="Pfam" id="PF19431">
    <property type="entry name" value="MEKK4_N"/>
    <property type="match status" value="1"/>
</dbReference>
<dbReference type="SUPFAM" id="SSF56112">
    <property type="entry name" value="Protein kinase-like (PK-like)"/>
    <property type="match status" value="1"/>
</dbReference>
<evidence type="ECO:0000256" key="1">
    <source>
        <dbReference type="ARBA" id="ARBA00006529"/>
    </source>
</evidence>
<feature type="compositionally biased region" description="Low complexity" evidence="9">
    <location>
        <begin position="198"/>
        <end position="212"/>
    </location>
</feature>
<feature type="coiled-coil region" evidence="8">
    <location>
        <begin position="259"/>
        <end position="286"/>
    </location>
</feature>
<reference evidence="11 12" key="1">
    <citation type="journal article" date="2021" name="Elife">
        <title>Chloroplast acquisition without the gene transfer in kleptoplastic sea slugs, Plakobranchus ocellatus.</title>
        <authorList>
            <person name="Maeda T."/>
            <person name="Takahashi S."/>
            <person name="Yoshida T."/>
            <person name="Shimamura S."/>
            <person name="Takaki Y."/>
            <person name="Nagai Y."/>
            <person name="Toyoda A."/>
            <person name="Suzuki Y."/>
            <person name="Arimoto A."/>
            <person name="Ishii H."/>
            <person name="Satoh N."/>
            <person name="Nishiyama T."/>
            <person name="Hasebe M."/>
            <person name="Maruyama T."/>
            <person name="Minagawa J."/>
            <person name="Obokata J."/>
            <person name="Shigenobu S."/>
        </authorList>
    </citation>
    <scope>NUCLEOTIDE SEQUENCE [LARGE SCALE GENOMIC DNA]</scope>
</reference>
<accession>A0AAV4G8E4</accession>
<dbReference type="Proteomes" id="UP000762676">
    <property type="component" value="Unassembled WGS sequence"/>
</dbReference>
<keyword evidence="6 7" id="KW-0067">ATP-binding</keyword>
<evidence type="ECO:0000256" key="9">
    <source>
        <dbReference type="SAM" id="MobiDB-lite"/>
    </source>
</evidence>
<protein>
    <submittedName>
        <fullName evidence="11">Mitogen-activated protein kinase kinase kinase 4-like</fullName>
    </submittedName>
</protein>
<dbReference type="InterPro" id="IPR050538">
    <property type="entry name" value="MAP_kinase_kinase_kinase"/>
</dbReference>
<evidence type="ECO:0000313" key="12">
    <source>
        <dbReference type="Proteomes" id="UP000762676"/>
    </source>
</evidence>
<evidence type="ECO:0000256" key="2">
    <source>
        <dbReference type="ARBA" id="ARBA00022527"/>
    </source>
</evidence>
<dbReference type="PANTHER" id="PTHR48016">
    <property type="entry name" value="MAP KINASE KINASE KINASE SSK2-RELATED-RELATED"/>
    <property type="match status" value="1"/>
</dbReference>
<dbReference type="InterPro" id="IPR045801">
    <property type="entry name" value="MEKK4_N"/>
</dbReference>
<dbReference type="PROSITE" id="PS00108">
    <property type="entry name" value="PROTEIN_KINASE_ST"/>
    <property type="match status" value="1"/>
</dbReference>
<dbReference type="Gene3D" id="1.10.510.10">
    <property type="entry name" value="Transferase(Phosphotransferase) domain 1"/>
    <property type="match status" value="1"/>
</dbReference>
<evidence type="ECO:0000256" key="3">
    <source>
        <dbReference type="ARBA" id="ARBA00022679"/>
    </source>
</evidence>
<evidence type="ECO:0000256" key="8">
    <source>
        <dbReference type="SAM" id="Coils"/>
    </source>
</evidence>
<dbReference type="EMBL" id="BMAT01008276">
    <property type="protein sequence ID" value="GFR81521.1"/>
    <property type="molecule type" value="Genomic_DNA"/>
</dbReference>
<dbReference type="SMART" id="SM00220">
    <property type="entry name" value="S_TKc"/>
    <property type="match status" value="1"/>
</dbReference>
<evidence type="ECO:0000313" key="11">
    <source>
        <dbReference type="EMBL" id="GFR81521.1"/>
    </source>
</evidence>
<evidence type="ECO:0000259" key="10">
    <source>
        <dbReference type="PROSITE" id="PS50011"/>
    </source>
</evidence>
<dbReference type="InterPro" id="IPR000719">
    <property type="entry name" value="Prot_kinase_dom"/>
</dbReference>
<dbReference type="AlphaFoldDB" id="A0AAV4G8E4"/>
<dbReference type="GO" id="GO:0005524">
    <property type="term" value="F:ATP binding"/>
    <property type="evidence" value="ECO:0007669"/>
    <property type="project" value="UniProtKB-UniRule"/>
</dbReference>
<keyword evidence="12" id="KW-1185">Reference proteome</keyword>
<feature type="domain" description="Protein kinase" evidence="10">
    <location>
        <begin position="313"/>
        <end position="567"/>
    </location>
</feature>
<name>A0AAV4G8E4_9GAST</name>
<evidence type="ECO:0000256" key="5">
    <source>
        <dbReference type="ARBA" id="ARBA00022777"/>
    </source>
</evidence>
<dbReference type="InterPro" id="IPR017441">
    <property type="entry name" value="Protein_kinase_ATP_BS"/>
</dbReference>
<proteinExistence type="inferred from homology"/>
<keyword evidence="4 7" id="KW-0547">Nucleotide-binding</keyword>
<keyword evidence="3" id="KW-0808">Transferase</keyword>
<comment type="similarity">
    <text evidence="1">Belongs to the protein kinase superfamily. STE Ser/Thr protein kinase family. MAP kinase kinase kinase subfamily.</text>
</comment>
<dbReference type="PROSITE" id="PS50011">
    <property type="entry name" value="PROTEIN_KINASE_DOM"/>
    <property type="match status" value="1"/>
</dbReference>
<evidence type="ECO:0000256" key="7">
    <source>
        <dbReference type="PROSITE-ProRule" id="PRU10141"/>
    </source>
</evidence>
<dbReference type="InterPro" id="IPR008271">
    <property type="entry name" value="Ser/Thr_kinase_AS"/>
</dbReference>
<comment type="caution">
    <text evidence="11">The sequence shown here is derived from an EMBL/GenBank/DDBJ whole genome shotgun (WGS) entry which is preliminary data.</text>
</comment>
<keyword evidence="8" id="KW-0175">Coiled coil</keyword>
<gene>
    <name evidence="11" type="ORF">ElyMa_004072300</name>
</gene>
<dbReference type="InterPro" id="IPR011009">
    <property type="entry name" value="Kinase-like_dom_sf"/>
</dbReference>
<sequence length="582" mass="66496">MELMEKVAKAIKQVNENLNFNEVIQHEESILMLFRETMLKIYDFGFEYQRELMRLTSRDQRERQCMMTVAFAKDWMCFVTDKCERGKGTRPRWATQGLEFIALACEPKNIVYLSDTDYQDFQHRMLNCLTHIIGSSDNRTVGPGMSLSRSNLDLPRSGQHPMYRLVSCPESNQYNQRFTRSISGQSVQSEPPGHGHGHLSSSSSTPSTIGSSFFGDNRGTRFSIPELPEISVLDSEDGHILLDIAPDTGRARVRVLTEEARAEQRGERMRAKIENLEKSREKMLQDNHVIGRITSRAQEPDLRMNIRRVKFRWQRGMKIGEGTFGKVYNAVNIETGELMAMKEMKIQPNDQQSLKDLCDEIKNFEGINHKNLVKYFGVEVHRDEMLMFMEFCDTGSLEEVARAGLSEYIIRRYTHEIVQAVAHLHENNIVHRDIKGANIFLTSQGQVKLGDFGCSVKLKNPQTMPGENVNLVGSTAYMAPEVIKQEGYGRAADIWSLGCVVIEMATGKRPWHELEHNVQIMFRVGMGSTPPIPDSLCTEGKEFLGCCLVREISKRWTAQQLLDHIFVKYCDEVEEMDDKADS</sequence>
<evidence type="ECO:0000256" key="4">
    <source>
        <dbReference type="ARBA" id="ARBA00022741"/>
    </source>
</evidence>
<organism evidence="11 12">
    <name type="scientific">Elysia marginata</name>
    <dbReference type="NCBI Taxonomy" id="1093978"/>
    <lineage>
        <taxon>Eukaryota</taxon>
        <taxon>Metazoa</taxon>
        <taxon>Spiralia</taxon>
        <taxon>Lophotrochozoa</taxon>
        <taxon>Mollusca</taxon>
        <taxon>Gastropoda</taxon>
        <taxon>Heterobranchia</taxon>
        <taxon>Euthyneura</taxon>
        <taxon>Panpulmonata</taxon>
        <taxon>Sacoglossa</taxon>
        <taxon>Placobranchoidea</taxon>
        <taxon>Plakobranchidae</taxon>
        <taxon>Elysia</taxon>
    </lineage>
</organism>
<dbReference type="PROSITE" id="PS00107">
    <property type="entry name" value="PROTEIN_KINASE_ATP"/>
    <property type="match status" value="1"/>
</dbReference>
<keyword evidence="5 11" id="KW-0418">Kinase</keyword>
<dbReference type="PANTHER" id="PTHR48016:SF32">
    <property type="entry name" value="MITOGEN-ACTIVATED PROTEIN KINASE KINASE KINASE 4"/>
    <property type="match status" value="1"/>
</dbReference>
<keyword evidence="2" id="KW-0723">Serine/threonine-protein kinase</keyword>
<evidence type="ECO:0000256" key="6">
    <source>
        <dbReference type="ARBA" id="ARBA00022840"/>
    </source>
</evidence>
<dbReference type="Pfam" id="PF00069">
    <property type="entry name" value="Pkinase"/>
    <property type="match status" value="1"/>
</dbReference>
<dbReference type="GO" id="GO:0004674">
    <property type="term" value="F:protein serine/threonine kinase activity"/>
    <property type="evidence" value="ECO:0007669"/>
    <property type="project" value="UniProtKB-KW"/>
</dbReference>
<feature type="binding site" evidence="7">
    <location>
        <position position="342"/>
    </location>
    <ligand>
        <name>ATP</name>
        <dbReference type="ChEBI" id="CHEBI:30616"/>
    </ligand>
</feature>
<feature type="region of interest" description="Disordered" evidence="9">
    <location>
        <begin position="182"/>
        <end position="214"/>
    </location>
</feature>